<keyword evidence="3 5" id="KW-1133">Transmembrane helix</keyword>
<dbReference type="EMBL" id="JACGBB010000017">
    <property type="protein sequence ID" value="MBZ7987862.1"/>
    <property type="molecule type" value="Genomic_DNA"/>
</dbReference>
<dbReference type="PANTHER" id="PTHR30371:SF0">
    <property type="entry name" value="SEC-INDEPENDENT PROTEIN TRANSLOCASE PROTEIN TATC, CHLOROPLASTIC-RELATED"/>
    <property type="match status" value="1"/>
</dbReference>
<comment type="caution">
    <text evidence="6">The sequence shown here is derived from an EMBL/GenBank/DDBJ whole genome shotgun (WGS) entry which is preliminary data.</text>
</comment>
<feature type="transmembrane region" description="Helical" evidence="5">
    <location>
        <begin position="153"/>
        <end position="175"/>
    </location>
</feature>
<evidence type="ECO:0000256" key="2">
    <source>
        <dbReference type="ARBA" id="ARBA00022692"/>
    </source>
</evidence>
<dbReference type="NCBIfam" id="TIGR00945">
    <property type="entry name" value="tatC"/>
    <property type="match status" value="1"/>
</dbReference>
<keyword evidence="5" id="KW-0811">Translocation</keyword>
<comment type="similarity">
    <text evidence="5">Belongs to the TatC family.</text>
</comment>
<dbReference type="Proteomes" id="UP000786183">
    <property type="component" value="Unassembled WGS sequence"/>
</dbReference>
<gene>
    <name evidence="5 6" type="primary">tatC</name>
    <name evidence="6" type="ORF">AVCANL283_07120</name>
</gene>
<keyword evidence="7" id="KW-1185">Reference proteome</keyword>
<dbReference type="Pfam" id="PF00902">
    <property type="entry name" value="TatC"/>
    <property type="match status" value="1"/>
</dbReference>
<evidence type="ECO:0000256" key="4">
    <source>
        <dbReference type="ARBA" id="ARBA00023136"/>
    </source>
</evidence>
<keyword evidence="5" id="KW-0813">Transport</keyword>
<feature type="transmembrane region" description="Helical" evidence="5">
    <location>
        <begin position="16"/>
        <end position="37"/>
    </location>
</feature>
<evidence type="ECO:0000313" key="6">
    <source>
        <dbReference type="EMBL" id="MBZ7987862.1"/>
    </source>
</evidence>
<keyword evidence="5" id="KW-0653">Protein transport</keyword>
<accession>A0ABS7WU56</accession>
<organism evidence="6 7">
    <name type="scientific">Campylobacter canadensis</name>
    <dbReference type="NCBI Taxonomy" id="449520"/>
    <lineage>
        <taxon>Bacteria</taxon>
        <taxon>Pseudomonadati</taxon>
        <taxon>Campylobacterota</taxon>
        <taxon>Epsilonproteobacteria</taxon>
        <taxon>Campylobacterales</taxon>
        <taxon>Campylobacteraceae</taxon>
        <taxon>Campylobacter</taxon>
    </lineage>
</organism>
<evidence type="ECO:0000256" key="5">
    <source>
        <dbReference type="HAMAP-Rule" id="MF_00902"/>
    </source>
</evidence>
<proteinExistence type="inferred from homology"/>
<comment type="subcellular location">
    <subcellularLocation>
        <location evidence="5">Cell membrane</location>
        <topology evidence="5">Multi-pass membrane protein</topology>
    </subcellularLocation>
    <subcellularLocation>
        <location evidence="1">Membrane</location>
        <topology evidence="1">Multi-pass membrane protein</topology>
    </subcellularLocation>
</comment>
<dbReference type="PANTHER" id="PTHR30371">
    <property type="entry name" value="SEC-INDEPENDENT PROTEIN TRANSLOCASE PROTEIN TATC"/>
    <property type="match status" value="1"/>
</dbReference>
<evidence type="ECO:0000256" key="3">
    <source>
        <dbReference type="ARBA" id="ARBA00022989"/>
    </source>
</evidence>
<keyword evidence="2 5" id="KW-0812">Transmembrane</keyword>
<sequence>MFEDLKPHLIELRKRLFISILAIIVCFFVCFSFWKIILEFICIPLNNVLPQGSKIIFTKIQEPFFTAMKVALFAGFLLALPIVFWQFWRFVEPGLYENEKKLVIPFVLSATCMFLLGAAFCYYFVTPIAFGFLVNFSEGAFEALPSIAEYVSFFTKLVLAFGVGYELPVVIFFLAKLGLVDDKMLMNNLRVAILIIFIFAAIMTPPDVFSQFLMAIPLIGLYLASILIAKKVNPAAKDEEDSESDDDE</sequence>
<feature type="transmembrane region" description="Helical" evidence="5">
    <location>
        <begin position="103"/>
        <end position="133"/>
    </location>
</feature>
<protein>
    <recommendedName>
        <fullName evidence="5">Sec-independent protein translocase protein TatC</fullName>
    </recommendedName>
</protein>
<dbReference type="HAMAP" id="MF_00902">
    <property type="entry name" value="TatC"/>
    <property type="match status" value="1"/>
</dbReference>
<reference evidence="6 7" key="1">
    <citation type="submission" date="2020-07" db="EMBL/GenBank/DDBJ databases">
        <title>Transfer of Campylobacter canadensis to the novel genus Avispirillum gen. nov., that also includes two novel species recovered from migratory waterfowl: Avispirillum anseris sp. nov. and Avispirillum brantae sp. nov.</title>
        <authorList>
            <person name="Miller W.G."/>
            <person name="Chapman M.H."/>
            <person name="Yee E."/>
            <person name="Inglis G.D."/>
        </authorList>
    </citation>
    <scope>NUCLEOTIDE SEQUENCE [LARGE SCALE GENOMIC DNA]</scope>
    <source>
        <strain evidence="6 7">L283</strain>
    </source>
</reference>
<keyword evidence="4 5" id="KW-0472">Membrane</keyword>
<dbReference type="InterPro" id="IPR002033">
    <property type="entry name" value="TatC"/>
</dbReference>
<feature type="transmembrane region" description="Helical" evidence="5">
    <location>
        <begin position="70"/>
        <end position="91"/>
    </location>
</feature>
<evidence type="ECO:0000256" key="1">
    <source>
        <dbReference type="ARBA" id="ARBA00004141"/>
    </source>
</evidence>
<dbReference type="PRINTS" id="PR01840">
    <property type="entry name" value="TATCFAMILY"/>
</dbReference>
<feature type="transmembrane region" description="Helical" evidence="5">
    <location>
        <begin position="209"/>
        <end position="229"/>
    </location>
</feature>
<dbReference type="RefSeq" id="WP_224325488.1">
    <property type="nucleotide sequence ID" value="NZ_JACGBB010000017.1"/>
</dbReference>
<feature type="transmembrane region" description="Helical" evidence="5">
    <location>
        <begin position="187"/>
        <end position="203"/>
    </location>
</feature>
<comment type="subunit">
    <text evidence="5">Forms a complex with TatA.</text>
</comment>
<comment type="function">
    <text evidence="5">Part of the twin-arginine translocation (Tat) system that transports large folded proteins containing a characteristic twin-arginine motif in their signal peptide across membranes.</text>
</comment>
<name>A0ABS7WU56_9BACT</name>
<keyword evidence="5" id="KW-1003">Cell membrane</keyword>
<evidence type="ECO:0000313" key="7">
    <source>
        <dbReference type="Proteomes" id="UP000786183"/>
    </source>
</evidence>